<dbReference type="Proteomes" id="UP000786693">
    <property type="component" value="Unassembled WGS sequence"/>
</dbReference>
<evidence type="ECO:0000256" key="1">
    <source>
        <dbReference type="SAM" id="SignalP"/>
    </source>
</evidence>
<sequence>MRALVALLIWAAGPVWATQDAWPAFYDVAGVAADDVLNIRAAPNPGADIIGTLAPDAVNVEVITPNQAETWGRVNVGERSGWVSLRFLTRQPGQWLGSYPQIARCSGTEPFWALSVGEDTVLSTPEGSSTGVVVARTTPINRRDRHGLMLWLDDGLFQGVIAQQQCGDGMSDRVMGLEINAFYGGDMLSGCCTLTP</sequence>
<gene>
    <name evidence="2" type="ORF">JANAI62_19220</name>
</gene>
<accession>A0ABQ4NLN5</accession>
<dbReference type="EMBL" id="BPFH01000003">
    <property type="protein sequence ID" value="GIT95299.1"/>
    <property type="molecule type" value="Genomic_DNA"/>
</dbReference>
<proteinExistence type="predicted"/>
<evidence type="ECO:0008006" key="4">
    <source>
        <dbReference type="Google" id="ProtNLM"/>
    </source>
</evidence>
<evidence type="ECO:0000313" key="2">
    <source>
        <dbReference type="EMBL" id="GIT95299.1"/>
    </source>
</evidence>
<feature type="chain" id="PRO_5045276900" description="SH3 domain-containing protein" evidence="1">
    <location>
        <begin position="18"/>
        <end position="196"/>
    </location>
</feature>
<keyword evidence="1" id="KW-0732">Signal</keyword>
<protein>
    <recommendedName>
        <fullName evidence="4">SH3 domain-containing protein</fullName>
    </recommendedName>
</protein>
<feature type="signal peptide" evidence="1">
    <location>
        <begin position="1"/>
        <end position="17"/>
    </location>
</feature>
<dbReference type="Gene3D" id="2.30.30.40">
    <property type="entry name" value="SH3 Domains"/>
    <property type="match status" value="1"/>
</dbReference>
<name>A0ABQ4NLN5_9RHOB</name>
<dbReference type="RefSeq" id="WP_220748797.1">
    <property type="nucleotide sequence ID" value="NZ_BPFH01000003.1"/>
</dbReference>
<keyword evidence="3" id="KW-1185">Reference proteome</keyword>
<comment type="caution">
    <text evidence="2">The sequence shown here is derived from an EMBL/GenBank/DDBJ whole genome shotgun (WGS) entry which is preliminary data.</text>
</comment>
<reference evidence="2 3" key="1">
    <citation type="submission" date="2021-05" db="EMBL/GenBank/DDBJ databases">
        <title>Bacteria Genome sequencing.</title>
        <authorList>
            <person name="Takabe Y."/>
            <person name="Nakajima Y."/>
            <person name="Suzuki S."/>
            <person name="Shiozaki T."/>
        </authorList>
    </citation>
    <scope>NUCLEOTIDE SEQUENCE [LARGE SCALE GENOMIC DNA]</scope>
    <source>
        <strain evidence="2 3">AI_62</strain>
    </source>
</reference>
<evidence type="ECO:0000313" key="3">
    <source>
        <dbReference type="Proteomes" id="UP000786693"/>
    </source>
</evidence>
<organism evidence="2 3">
    <name type="scientific">Jannaschia pagri</name>
    <dbReference type="NCBI Taxonomy" id="2829797"/>
    <lineage>
        <taxon>Bacteria</taxon>
        <taxon>Pseudomonadati</taxon>
        <taxon>Pseudomonadota</taxon>
        <taxon>Alphaproteobacteria</taxon>
        <taxon>Rhodobacterales</taxon>
        <taxon>Roseobacteraceae</taxon>
        <taxon>Jannaschia</taxon>
    </lineage>
</organism>